<dbReference type="Pfam" id="PF11964">
    <property type="entry name" value="SpoIIAA-like"/>
    <property type="match status" value="1"/>
</dbReference>
<protein>
    <recommendedName>
        <fullName evidence="3">STAS/SEC14 domain-containing protein</fullName>
    </recommendedName>
</protein>
<gene>
    <name evidence="1" type="ORF">PQU94_12170</name>
</gene>
<proteinExistence type="predicted"/>
<keyword evidence="2" id="KW-1185">Reference proteome</keyword>
<comment type="caution">
    <text evidence="1">The sequence shown here is derived from an EMBL/GenBank/DDBJ whole genome shotgun (WGS) entry which is preliminary data.</text>
</comment>
<reference evidence="1 2" key="1">
    <citation type="submission" date="2023-01" db="EMBL/GenBank/DDBJ databases">
        <title>Novel species of the genus Asticcacaulis isolated from rivers.</title>
        <authorList>
            <person name="Lu H."/>
        </authorList>
    </citation>
    <scope>NUCLEOTIDE SEQUENCE [LARGE SCALE GENOMIC DNA]</scope>
    <source>
        <strain evidence="1 2">DXS10W</strain>
    </source>
</reference>
<dbReference type="RefSeq" id="WP_272741728.1">
    <property type="nucleotide sequence ID" value="NZ_JAQQKW010000006.1"/>
</dbReference>
<dbReference type="EMBL" id="JAQQKW010000006">
    <property type="protein sequence ID" value="MDC7695034.1"/>
    <property type="molecule type" value="Genomic_DNA"/>
</dbReference>
<organism evidence="1 2">
    <name type="scientific">Asticcacaulis currens</name>
    <dbReference type="NCBI Taxonomy" id="2984210"/>
    <lineage>
        <taxon>Bacteria</taxon>
        <taxon>Pseudomonadati</taxon>
        <taxon>Pseudomonadota</taxon>
        <taxon>Alphaproteobacteria</taxon>
        <taxon>Caulobacterales</taxon>
        <taxon>Caulobacteraceae</taxon>
        <taxon>Asticcacaulis</taxon>
    </lineage>
</organism>
<sequence length="130" mass="14906">MPRPLRLSHLIDPDRHILLVTARGDYTSEGFADALIAVYQQVERPWTYDRILDMRSAQGVVEFQDLLKVSVWLAQVAGTPPPPRRRLALISNDPFDRARMNALGDAFPHAYIQLFDRRDEAIEWLATPQP</sequence>
<dbReference type="Proteomes" id="UP001216595">
    <property type="component" value="Unassembled WGS sequence"/>
</dbReference>
<evidence type="ECO:0000313" key="2">
    <source>
        <dbReference type="Proteomes" id="UP001216595"/>
    </source>
</evidence>
<dbReference type="InterPro" id="IPR021866">
    <property type="entry name" value="SpoIIAA-like"/>
</dbReference>
<evidence type="ECO:0000313" key="1">
    <source>
        <dbReference type="EMBL" id="MDC7695034.1"/>
    </source>
</evidence>
<dbReference type="InterPro" id="IPR038396">
    <property type="entry name" value="SpoIIAA-like_sf"/>
</dbReference>
<name>A0ABT5IFU4_9CAUL</name>
<accession>A0ABT5IFU4</accession>
<evidence type="ECO:0008006" key="3">
    <source>
        <dbReference type="Google" id="ProtNLM"/>
    </source>
</evidence>
<dbReference type="Gene3D" id="3.40.50.10600">
    <property type="entry name" value="SpoIIaa-like domains"/>
    <property type="match status" value="1"/>
</dbReference>